<accession>A0A2N7UP46</accession>
<evidence type="ECO:0000313" key="2">
    <source>
        <dbReference type="EMBL" id="PMR82162.1"/>
    </source>
</evidence>
<evidence type="ECO:0000313" key="3">
    <source>
        <dbReference type="Proteomes" id="UP000235547"/>
    </source>
</evidence>
<sequence length="76" mass="7707">MSKNQIEGHASEAKGKGSKAKSDKHDGKGGAVLADINDDAGKRSGKDAAESGDAGKKSGKADTVLANINDEPKKKS</sequence>
<dbReference type="Proteomes" id="UP000235547">
    <property type="component" value="Unassembled WGS sequence"/>
</dbReference>
<organism evidence="2 3">
    <name type="scientific">Halomonas urumqiensis</name>
    <dbReference type="NCBI Taxonomy" id="1684789"/>
    <lineage>
        <taxon>Bacteria</taxon>
        <taxon>Pseudomonadati</taxon>
        <taxon>Pseudomonadota</taxon>
        <taxon>Gammaproteobacteria</taxon>
        <taxon>Oceanospirillales</taxon>
        <taxon>Halomonadaceae</taxon>
        <taxon>Halomonas</taxon>
    </lineage>
</organism>
<keyword evidence="3" id="KW-1185">Reference proteome</keyword>
<feature type="region of interest" description="Disordered" evidence="1">
    <location>
        <begin position="1"/>
        <end position="76"/>
    </location>
</feature>
<dbReference type="AlphaFoldDB" id="A0A2N7UP46"/>
<protein>
    <submittedName>
        <fullName evidence="2">Uncharacterized protein</fullName>
    </submittedName>
</protein>
<dbReference type="RefSeq" id="WP_102586832.1">
    <property type="nucleotide sequence ID" value="NZ_BNAE01000001.1"/>
</dbReference>
<feature type="compositionally biased region" description="Basic and acidic residues" evidence="1">
    <location>
        <begin position="39"/>
        <end position="60"/>
    </location>
</feature>
<evidence type="ECO:0000256" key="1">
    <source>
        <dbReference type="SAM" id="MobiDB-lite"/>
    </source>
</evidence>
<gene>
    <name evidence="2" type="ORF">C1H70_02905</name>
</gene>
<reference evidence="2 3" key="1">
    <citation type="submission" date="2018-01" db="EMBL/GenBank/DDBJ databases">
        <title>Halomonas endophytica sp. nov., isolated from storage liquid in the stems of Populus euphratica.</title>
        <authorList>
            <person name="Chen C."/>
        </authorList>
    </citation>
    <scope>NUCLEOTIDE SEQUENCE [LARGE SCALE GENOMIC DNA]</scope>
    <source>
        <strain evidence="2 3">BZ-SZ-XJ27</strain>
    </source>
</reference>
<dbReference type="EMBL" id="PNRG01000005">
    <property type="protein sequence ID" value="PMR82162.1"/>
    <property type="molecule type" value="Genomic_DNA"/>
</dbReference>
<name>A0A2N7UP46_9GAMM</name>
<feature type="compositionally biased region" description="Basic and acidic residues" evidence="1">
    <location>
        <begin position="9"/>
        <end position="28"/>
    </location>
</feature>
<proteinExistence type="predicted"/>
<comment type="caution">
    <text evidence="2">The sequence shown here is derived from an EMBL/GenBank/DDBJ whole genome shotgun (WGS) entry which is preliminary data.</text>
</comment>